<dbReference type="RefSeq" id="WP_154661457.1">
    <property type="nucleotide sequence ID" value="NZ_CAADJA010000002.1"/>
</dbReference>
<name>A0A484ZHJ0_9GAMM</name>
<evidence type="ECO:0000313" key="3">
    <source>
        <dbReference type="Proteomes" id="UP000373449"/>
    </source>
</evidence>
<protein>
    <submittedName>
        <fullName evidence="2">Uncharacterized protein</fullName>
    </submittedName>
</protein>
<evidence type="ECO:0000256" key="1">
    <source>
        <dbReference type="SAM" id="MobiDB-lite"/>
    </source>
</evidence>
<accession>A0A484ZHJ0</accession>
<proteinExistence type="predicted"/>
<dbReference type="AlphaFoldDB" id="A0A484ZHJ0"/>
<reference evidence="2 3" key="1">
    <citation type="submission" date="2019-03" db="EMBL/GenBank/DDBJ databases">
        <authorList>
            <consortium name="Pathogen Informatics"/>
        </authorList>
    </citation>
    <scope>NUCLEOTIDE SEQUENCE [LARGE SCALE GENOMIC DNA]</scope>
    <source>
        <strain evidence="2 3">NCTC12282</strain>
    </source>
</reference>
<evidence type="ECO:0000313" key="2">
    <source>
        <dbReference type="EMBL" id="VFS45289.1"/>
    </source>
</evidence>
<dbReference type="Proteomes" id="UP000373449">
    <property type="component" value="Unassembled WGS sequence"/>
</dbReference>
<organism evidence="2 3">
    <name type="scientific">Budvicia aquatica</name>
    <dbReference type="NCBI Taxonomy" id="82979"/>
    <lineage>
        <taxon>Bacteria</taxon>
        <taxon>Pseudomonadati</taxon>
        <taxon>Pseudomonadota</taxon>
        <taxon>Gammaproteobacteria</taxon>
        <taxon>Enterobacterales</taxon>
        <taxon>Budviciaceae</taxon>
        <taxon>Budvicia</taxon>
    </lineage>
</organism>
<sequence length="52" mass="5561">MNLHFFRAHVLGMAITSIPVITEATTSSEVAAKAPKENGQIGSKKATANKRH</sequence>
<gene>
    <name evidence="2" type="ORF">NCTC12282_00161</name>
</gene>
<feature type="region of interest" description="Disordered" evidence="1">
    <location>
        <begin position="28"/>
        <end position="52"/>
    </location>
</feature>
<dbReference type="EMBL" id="CAADJA010000002">
    <property type="protein sequence ID" value="VFS45289.1"/>
    <property type="molecule type" value="Genomic_DNA"/>
</dbReference>